<protein>
    <submittedName>
        <fullName evidence="1">Uncharacterized protein</fullName>
    </submittedName>
</protein>
<accession>A0ABY7NBI3</accession>
<keyword evidence="2" id="KW-1185">Reference proteome</keyword>
<dbReference type="EMBL" id="CP075584">
    <property type="protein sequence ID" value="WBM79860.1"/>
    <property type="molecule type" value="Genomic_DNA"/>
</dbReference>
<evidence type="ECO:0000313" key="2">
    <source>
        <dbReference type="Proteomes" id="UP001212421"/>
    </source>
</evidence>
<evidence type="ECO:0000313" key="1">
    <source>
        <dbReference type="EMBL" id="WBM79860.1"/>
    </source>
</evidence>
<dbReference type="Proteomes" id="UP001212421">
    <property type="component" value="Chromosome"/>
</dbReference>
<organism evidence="1 2">
    <name type="scientific">Cryobacterium breve</name>
    <dbReference type="NCBI Taxonomy" id="1259258"/>
    <lineage>
        <taxon>Bacteria</taxon>
        <taxon>Bacillati</taxon>
        <taxon>Actinomycetota</taxon>
        <taxon>Actinomycetes</taxon>
        <taxon>Micrococcales</taxon>
        <taxon>Microbacteriaceae</taxon>
        <taxon>Cryobacterium</taxon>
    </lineage>
</organism>
<name>A0ABY7NBI3_9MICO</name>
<gene>
    <name evidence="1" type="ORF">KIV56_17080</name>
</gene>
<proteinExistence type="predicted"/>
<reference evidence="1 2" key="1">
    <citation type="submission" date="2021-05" db="EMBL/GenBank/DDBJ databases">
        <authorList>
            <person name="Kumar R."/>
            <person name="Kumar A."/>
            <person name="Mukhia S."/>
        </authorList>
    </citation>
    <scope>NUCLEOTIDE SEQUENCE [LARGE SCALE GENOMIC DNA]</scope>
    <source>
        <strain evidence="1 2">ERMR7:08</strain>
    </source>
</reference>
<dbReference type="RefSeq" id="WP_281534470.1">
    <property type="nucleotide sequence ID" value="NZ_CP075584.1"/>
</dbReference>
<sequence>MVDFFDLPDFVDDVFDFIALHADLERRGCRLVRTAVSLPTSDKPAPLSRPDRLATVQWVTYLAIWCHILAGRNRFLDVTIVTTAIVVLMRLAIAAVEHESTETGNVRAHEGWEPDWIQGFFTCVLRCQREVGFGRADISGRYRR</sequence>